<dbReference type="EMBL" id="VSWD01000012">
    <property type="protein sequence ID" value="KAK3086015.1"/>
    <property type="molecule type" value="Genomic_DNA"/>
</dbReference>
<feature type="region of interest" description="Disordered" evidence="1">
    <location>
        <begin position="302"/>
        <end position="355"/>
    </location>
</feature>
<dbReference type="PANTHER" id="PTHR23095">
    <property type="entry name" value="PARANEOPLASTIC ANTIGEN"/>
    <property type="match status" value="1"/>
</dbReference>
<dbReference type="InterPro" id="IPR048270">
    <property type="entry name" value="PNMA_C"/>
</dbReference>
<accession>A0AA88XI03</accession>
<protein>
    <recommendedName>
        <fullName evidence="2">Paraneoplastic antigen Ma-like C-terminal domain-containing protein</fullName>
    </recommendedName>
</protein>
<dbReference type="AlphaFoldDB" id="A0AA88XI03"/>
<name>A0AA88XI03_PINIB</name>
<keyword evidence="4" id="KW-1185">Reference proteome</keyword>
<evidence type="ECO:0000313" key="4">
    <source>
        <dbReference type="Proteomes" id="UP001186944"/>
    </source>
</evidence>
<evidence type="ECO:0000313" key="3">
    <source>
        <dbReference type="EMBL" id="KAK3086015.1"/>
    </source>
</evidence>
<dbReference type="PANTHER" id="PTHR23095:SF46">
    <property type="entry name" value="GAG PROTEIN"/>
    <property type="match status" value="1"/>
</dbReference>
<organism evidence="3 4">
    <name type="scientific">Pinctada imbricata</name>
    <name type="common">Atlantic pearl-oyster</name>
    <name type="synonym">Pinctada martensii</name>
    <dbReference type="NCBI Taxonomy" id="66713"/>
    <lineage>
        <taxon>Eukaryota</taxon>
        <taxon>Metazoa</taxon>
        <taxon>Spiralia</taxon>
        <taxon>Lophotrochozoa</taxon>
        <taxon>Mollusca</taxon>
        <taxon>Bivalvia</taxon>
        <taxon>Autobranchia</taxon>
        <taxon>Pteriomorphia</taxon>
        <taxon>Pterioida</taxon>
        <taxon>Pterioidea</taxon>
        <taxon>Pteriidae</taxon>
        <taxon>Pinctada</taxon>
    </lineage>
</organism>
<evidence type="ECO:0000256" key="1">
    <source>
        <dbReference type="SAM" id="MobiDB-lite"/>
    </source>
</evidence>
<dbReference type="Pfam" id="PF14893">
    <property type="entry name" value="PNMA"/>
    <property type="match status" value="1"/>
</dbReference>
<dbReference type="Proteomes" id="UP001186944">
    <property type="component" value="Unassembled WGS sequence"/>
</dbReference>
<reference evidence="3" key="1">
    <citation type="submission" date="2019-08" db="EMBL/GenBank/DDBJ databases">
        <title>The improved chromosome-level genome for the pearl oyster Pinctada fucata martensii using PacBio sequencing and Hi-C.</title>
        <authorList>
            <person name="Zheng Z."/>
        </authorList>
    </citation>
    <scope>NUCLEOTIDE SEQUENCE</scope>
    <source>
        <strain evidence="3">ZZ-2019</strain>
        <tissue evidence="3">Adductor muscle</tissue>
    </source>
</reference>
<feature type="compositionally biased region" description="Low complexity" evidence="1">
    <location>
        <begin position="311"/>
        <end position="324"/>
    </location>
</feature>
<feature type="domain" description="Paraneoplastic antigen Ma-like C-terminal" evidence="2">
    <location>
        <begin position="84"/>
        <end position="214"/>
    </location>
</feature>
<dbReference type="InterPro" id="IPR026523">
    <property type="entry name" value="PNMA"/>
</dbReference>
<evidence type="ECO:0000259" key="2">
    <source>
        <dbReference type="Pfam" id="PF14893"/>
    </source>
</evidence>
<sequence length="355" mass="40066">MATGGADDAKTEVHKDATTMTQLEEDAKVNMSKFKLLPHVDGENGPVVSTPNFDARFNFNPTGPNESYLHGMPATYSIPKLPTFSGNESSQKGEVTYDVWSFEVRCLKRTGQYPEHIILQALRNSLKGTARSMLVSLGEGASVNDVLTKLDGFYGTVSTCEILMQSFYNDYQKENESIVSFASRIEETLIKAINRGHLDISAKDSMLRSKFWTGLKSQELRNSTRHHYDSKKDFQSLLMEIRKVEQEETNKVHMVQKVNSKVARQQPSQVDAQRDSNKEVLDQLTKLMSRLESLEQKVNTNIVPPHTGDSRPTYRGRGQTYYRYSNRGNRTPFRGRASGRGNAPNFRYNGSQSSN</sequence>
<gene>
    <name evidence="3" type="ORF">FSP39_012200</name>
</gene>
<comment type="caution">
    <text evidence="3">The sequence shown here is derived from an EMBL/GenBank/DDBJ whole genome shotgun (WGS) entry which is preliminary data.</text>
</comment>
<proteinExistence type="predicted"/>